<accession>A0ABX1W6X0</accession>
<reference evidence="2 3" key="1">
    <citation type="submission" date="2020-05" db="EMBL/GenBank/DDBJ databases">
        <authorList>
            <person name="Khan S.A."/>
            <person name="Jeon C.O."/>
            <person name="Chun B.H."/>
        </authorList>
    </citation>
    <scope>NUCLEOTIDE SEQUENCE [LARGE SCALE GENOMIC DNA]</scope>
    <source>
        <strain evidence="2 3">S1162</strain>
    </source>
</reference>
<evidence type="ECO:0000313" key="3">
    <source>
        <dbReference type="Proteomes" id="UP000566071"/>
    </source>
</evidence>
<dbReference type="EMBL" id="JABFCR010000076">
    <property type="protein sequence ID" value="NNU34880.1"/>
    <property type="molecule type" value="Genomic_DNA"/>
</dbReference>
<proteinExistence type="predicted"/>
<name>A0ABX1W6X0_9SPHI</name>
<dbReference type="RefSeq" id="WP_175270546.1">
    <property type="nucleotide sequence ID" value="NZ_JABFCR010000076.1"/>
</dbReference>
<comment type="caution">
    <text evidence="2">The sequence shown here is derived from an EMBL/GenBank/DDBJ whole genome shotgun (WGS) entry which is preliminary data.</text>
</comment>
<keyword evidence="3" id="KW-1185">Reference proteome</keyword>
<dbReference type="Proteomes" id="UP000566071">
    <property type="component" value="Unassembled WGS sequence"/>
</dbReference>
<sequence length="58" mass="6427">MAKAAPYDGKMMIIRLLFIFVSHIILMLQFIGMSFCYLSINAASAIPVIEELDAPVAH</sequence>
<keyword evidence="1" id="KW-0812">Transmembrane</keyword>
<protein>
    <submittedName>
        <fullName evidence="2">Uncharacterized protein</fullName>
    </submittedName>
</protein>
<keyword evidence="1" id="KW-0472">Membrane</keyword>
<gene>
    <name evidence="2" type="ORF">HK413_13995</name>
</gene>
<organism evidence="2 3">
    <name type="scientific">Mucilaginibacter humi</name>
    <dbReference type="NCBI Taxonomy" id="2732510"/>
    <lineage>
        <taxon>Bacteria</taxon>
        <taxon>Pseudomonadati</taxon>
        <taxon>Bacteroidota</taxon>
        <taxon>Sphingobacteriia</taxon>
        <taxon>Sphingobacteriales</taxon>
        <taxon>Sphingobacteriaceae</taxon>
        <taxon>Mucilaginibacter</taxon>
    </lineage>
</organism>
<evidence type="ECO:0000256" key="1">
    <source>
        <dbReference type="SAM" id="Phobius"/>
    </source>
</evidence>
<feature type="transmembrane region" description="Helical" evidence="1">
    <location>
        <begin position="12"/>
        <end position="40"/>
    </location>
</feature>
<keyword evidence="1" id="KW-1133">Transmembrane helix</keyword>
<evidence type="ECO:0000313" key="2">
    <source>
        <dbReference type="EMBL" id="NNU34880.1"/>
    </source>
</evidence>